<proteinExistence type="predicted"/>
<dbReference type="PANTHER" id="PTHR37540:SF5">
    <property type="entry name" value="TRANSCRIPTION FACTOR DOMAIN-CONTAINING PROTEIN"/>
    <property type="match status" value="1"/>
</dbReference>
<evidence type="ECO:0000313" key="1">
    <source>
        <dbReference type="EMBL" id="KAF1988955.1"/>
    </source>
</evidence>
<sequence>MELTGVKTVVYDSTQHYRPMLKIWVTIALSDPSAFHLLLSHAALFRSSGKMFSKPYDDVEENDEAVKHYTLSLRSVSSRLHDAADGVSEGLIGSIVGFACHDVQVCNFERWRVHMQGVKRIVKLRGGMQTLKYSYPLRLIDVNGCLSSDMLPHFPFPSDLVDINHDGPYQMTLDSQPLAELSKYDGLADLTSALTSVAKMAKFIHERGHAPSFWKDEPLFCRVFLPVAHEVLSVPRLYAHEEGEDPQALALREPLRLACLAYLSLAKRRFSIPPDGMVHRKDKIFEFVSMNKVDWTSHHVLGLWVTAISALVCSGIHWPWHAQELHNLMNALSLRSWSEAAALIKDIAWVDEIAPDEGMLLEKQMQSI</sequence>
<dbReference type="OrthoDB" id="3927090at2759"/>
<protein>
    <submittedName>
        <fullName evidence="1">Uncharacterized protein</fullName>
    </submittedName>
</protein>
<dbReference type="AlphaFoldDB" id="A0A6G1H716"/>
<dbReference type="EMBL" id="ML977146">
    <property type="protein sequence ID" value="KAF1988955.1"/>
    <property type="molecule type" value="Genomic_DNA"/>
</dbReference>
<dbReference type="PANTHER" id="PTHR37540">
    <property type="entry name" value="TRANSCRIPTION FACTOR (ACR-2), PUTATIVE-RELATED-RELATED"/>
    <property type="match status" value="1"/>
</dbReference>
<reference evidence="1" key="1">
    <citation type="journal article" date="2020" name="Stud. Mycol.">
        <title>101 Dothideomycetes genomes: a test case for predicting lifestyles and emergence of pathogens.</title>
        <authorList>
            <person name="Haridas S."/>
            <person name="Albert R."/>
            <person name="Binder M."/>
            <person name="Bloem J."/>
            <person name="Labutti K."/>
            <person name="Salamov A."/>
            <person name="Andreopoulos B."/>
            <person name="Baker S."/>
            <person name="Barry K."/>
            <person name="Bills G."/>
            <person name="Bluhm B."/>
            <person name="Cannon C."/>
            <person name="Castanera R."/>
            <person name="Culley D."/>
            <person name="Daum C."/>
            <person name="Ezra D."/>
            <person name="Gonzalez J."/>
            <person name="Henrissat B."/>
            <person name="Kuo A."/>
            <person name="Liang C."/>
            <person name="Lipzen A."/>
            <person name="Lutzoni F."/>
            <person name="Magnuson J."/>
            <person name="Mondo S."/>
            <person name="Nolan M."/>
            <person name="Ohm R."/>
            <person name="Pangilinan J."/>
            <person name="Park H.-J."/>
            <person name="Ramirez L."/>
            <person name="Alfaro M."/>
            <person name="Sun H."/>
            <person name="Tritt A."/>
            <person name="Yoshinaga Y."/>
            <person name="Zwiers L.-H."/>
            <person name="Turgeon B."/>
            <person name="Goodwin S."/>
            <person name="Spatafora J."/>
            <person name="Crous P."/>
            <person name="Grigoriev I."/>
        </authorList>
    </citation>
    <scope>NUCLEOTIDE SEQUENCE</scope>
    <source>
        <strain evidence="1">CBS 113979</strain>
    </source>
</reference>
<keyword evidence="2" id="KW-1185">Reference proteome</keyword>
<dbReference type="InterPro" id="IPR021858">
    <property type="entry name" value="Fun_TF"/>
</dbReference>
<evidence type="ECO:0000313" key="2">
    <source>
        <dbReference type="Proteomes" id="UP000800041"/>
    </source>
</evidence>
<gene>
    <name evidence="1" type="ORF">K402DRAFT_327329</name>
</gene>
<dbReference type="Proteomes" id="UP000800041">
    <property type="component" value="Unassembled WGS sequence"/>
</dbReference>
<name>A0A6G1H716_9PEZI</name>
<accession>A0A6G1H716</accession>
<dbReference type="Pfam" id="PF11951">
    <property type="entry name" value="Fungal_trans_2"/>
    <property type="match status" value="1"/>
</dbReference>
<organism evidence="1 2">
    <name type="scientific">Aulographum hederae CBS 113979</name>
    <dbReference type="NCBI Taxonomy" id="1176131"/>
    <lineage>
        <taxon>Eukaryota</taxon>
        <taxon>Fungi</taxon>
        <taxon>Dikarya</taxon>
        <taxon>Ascomycota</taxon>
        <taxon>Pezizomycotina</taxon>
        <taxon>Dothideomycetes</taxon>
        <taxon>Pleosporomycetidae</taxon>
        <taxon>Aulographales</taxon>
        <taxon>Aulographaceae</taxon>
    </lineage>
</organism>